<proteinExistence type="predicted"/>
<protein>
    <submittedName>
        <fullName evidence="2">Uncharacterized protein</fullName>
    </submittedName>
</protein>
<dbReference type="EMBL" id="KV425897">
    <property type="protein sequence ID" value="KZW00915.1"/>
    <property type="molecule type" value="Genomic_DNA"/>
</dbReference>
<evidence type="ECO:0000313" key="2">
    <source>
        <dbReference type="EMBL" id="KZW00915.1"/>
    </source>
</evidence>
<dbReference type="AlphaFoldDB" id="A0A165NLM2"/>
<dbReference type="OrthoDB" id="6021263at2759"/>
<dbReference type="Pfam" id="PF12824">
    <property type="entry name" value="MRP-L20"/>
    <property type="match status" value="1"/>
</dbReference>
<sequence length="265" mass="30599">MSCRMARSRARRASSSRFRSRRACVASSCARSATCWSRSARARRVWRLAKSSRSRWSRARRDSRRLCDMVQEQKRAVGKVQVRPNRSCTRAAMRGLARLRLVRSYATRRPELPPPRFPDPLENVKGVEVAPNLTFFHRPPPSMPTPESLTTAPASPLLRRPARTPRQPPQLPPPVSGKLPEQKKYHLTAEQINEIRRLRAEDPVKYSRSALAKRFDTTSWFVATVSKVPKERKKVLDAAVVKQREGWGELKRLAVDVRKKRREFW</sequence>
<feature type="region of interest" description="Disordered" evidence="1">
    <location>
        <begin position="137"/>
        <end position="183"/>
    </location>
</feature>
<organism evidence="2 3">
    <name type="scientific">Exidia glandulosa HHB12029</name>
    <dbReference type="NCBI Taxonomy" id="1314781"/>
    <lineage>
        <taxon>Eukaryota</taxon>
        <taxon>Fungi</taxon>
        <taxon>Dikarya</taxon>
        <taxon>Basidiomycota</taxon>
        <taxon>Agaricomycotina</taxon>
        <taxon>Agaricomycetes</taxon>
        <taxon>Auriculariales</taxon>
        <taxon>Exidiaceae</taxon>
        <taxon>Exidia</taxon>
    </lineage>
</organism>
<feature type="compositionally biased region" description="Pro residues" evidence="1">
    <location>
        <begin position="166"/>
        <end position="175"/>
    </location>
</feature>
<accession>A0A165NLM2</accession>
<evidence type="ECO:0000313" key="3">
    <source>
        <dbReference type="Proteomes" id="UP000077266"/>
    </source>
</evidence>
<dbReference type="GO" id="GO:0003735">
    <property type="term" value="F:structural constituent of ribosome"/>
    <property type="evidence" value="ECO:0007669"/>
    <property type="project" value="TreeGrafter"/>
</dbReference>
<dbReference type="FunCoup" id="A0A165NLM2">
    <property type="interactions" value="59"/>
</dbReference>
<gene>
    <name evidence="2" type="ORF">EXIGLDRAFT_111959</name>
</gene>
<evidence type="ECO:0000256" key="1">
    <source>
        <dbReference type="SAM" id="MobiDB-lite"/>
    </source>
</evidence>
<dbReference type="PANTHER" id="PTHR28266">
    <property type="entry name" value="54S RIBOSOMAL PROTEIN L20, MITOCHONDRIAL"/>
    <property type="match status" value="1"/>
</dbReference>
<reference evidence="2 3" key="1">
    <citation type="journal article" date="2016" name="Mol. Biol. Evol.">
        <title>Comparative Genomics of Early-Diverging Mushroom-Forming Fungi Provides Insights into the Origins of Lignocellulose Decay Capabilities.</title>
        <authorList>
            <person name="Nagy L.G."/>
            <person name="Riley R."/>
            <person name="Tritt A."/>
            <person name="Adam C."/>
            <person name="Daum C."/>
            <person name="Floudas D."/>
            <person name="Sun H."/>
            <person name="Yadav J.S."/>
            <person name="Pangilinan J."/>
            <person name="Larsson K.H."/>
            <person name="Matsuura K."/>
            <person name="Barry K."/>
            <person name="Labutti K."/>
            <person name="Kuo R."/>
            <person name="Ohm R.A."/>
            <person name="Bhattacharya S.S."/>
            <person name="Shirouzu T."/>
            <person name="Yoshinaga Y."/>
            <person name="Martin F.M."/>
            <person name="Grigoriev I.V."/>
            <person name="Hibbett D.S."/>
        </authorList>
    </citation>
    <scope>NUCLEOTIDE SEQUENCE [LARGE SCALE GENOMIC DNA]</scope>
    <source>
        <strain evidence="2 3">HHB12029</strain>
    </source>
</reference>
<keyword evidence="3" id="KW-1185">Reference proteome</keyword>
<dbReference type="STRING" id="1314781.A0A165NLM2"/>
<dbReference type="InParanoid" id="A0A165NLM2"/>
<dbReference type="PANTHER" id="PTHR28266:SF1">
    <property type="entry name" value="LARGE RIBOSOMAL SUBUNIT PROTEIN ML58"/>
    <property type="match status" value="1"/>
</dbReference>
<name>A0A165NLM2_EXIGL</name>
<dbReference type="InterPro" id="IPR024388">
    <property type="entry name" value="Ribosomal_mL58"/>
</dbReference>
<dbReference type="GO" id="GO:0005762">
    <property type="term" value="C:mitochondrial large ribosomal subunit"/>
    <property type="evidence" value="ECO:0007669"/>
    <property type="project" value="TreeGrafter"/>
</dbReference>
<dbReference type="Proteomes" id="UP000077266">
    <property type="component" value="Unassembled WGS sequence"/>
</dbReference>